<sequence>MTKDFVAIGAGMLVVGLGVWSLWGHPQNVRPAETPEARILADDPALKLASEQNPYMRTER</sequence>
<organism evidence="2 3">
    <name type="scientific">Bradyrhizobium algeriense</name>
    <dbReference type="NCBI Taxonomy" id="634784"/>
    <lineage>
        <taxon>Bacteria</taxon>
        <taxon>Pseudomonadati</taxon>
        <taxon>Pseudomonadota</taxon>
        <taxon>Alphaproteobacteria</taxon>
        <taxon>Hyphomicrobiales</taxon>
        <taxon>Nitrobacteraceae</taxon>
        <taxon>Bradyrhizobium</taxon>
    </lineage>
</organism>
<evidence type="ECO:0000313" key="2">
    <source>
        <dbReference type="EMBL" id="MEH2559513.1"/>
    </source>
</evidence>
<comment type="caution">
    <text evidence="2">The sequence shown here is derived from an EMBL/GenBank/DDBJ whole genome shotgun (WGS) entry which is preliminary data.</text>
</comment>
<protein>
    <submittedName>
        <fullName evidence="2">Membrane protein</fullName>
    </submittedName>
</protein>
<keyword evidence="1" id="KW-0812">Transmembrane</keyword>
<gene>
    <name evidence="2" type="ORF">V1286_007042</name>
</gene>
<reference evidence="2 3" key="1">
    <citation type="submission" date="2024-02" db="EMBL/GenBank/DDBJ databases">
        <title>Adaptive strategies in a cosmopolitan and abundant soil bacterium.</title>
        <authorList>
            <person name="Carini P."/>
        </authorList>
    </citation>
    <scope>NUCLEOTIDE SEQUENCE [LARGE SCALE GENOMIC DNA]</scope>
    <source>
        <strain evidence="2 3">AZCC 1608</strain>
    </source>
</reference>
<dbReference type="Proteomes" id="UP001364224">
    <property type="component" value="Unassembled WGS sequence"/>
</dbReference>
<proteinExistence type="predicted"/>
<dbReference type="EMBL" id="JAZHRV010000001">
    <property type="protein sequence ID" value="MEH2559513.1"/>
    <property type="molecule type" value="Genomic_DNA"/>
</dbReference>
<name>A0ABU8BLT8_9BRAD</name>
<evidence type="ECO:0000256" key="1">
    <source>
        <dbReference type="SAM" id="Phobius"/>
    </source>
</evidence>
<accession>A0ABU8BLT8</accession>
<feature type="transmembrane region" description="Helical" evidence="1">
    <location>
        <begin position="6"/>
        <end position="23"/>
    </location>
</feature>
<keyword evidence="1" id="KW-0472">Membrane</keyword>
<dbReference type="RefSeq" id="WP_334487656.1">
    <property type="nucleotide sequence ID" value="NZ_JAZHRV010000001.1"/>
</dbReference>
<evidence type="ECO:0000313" key="3">
    <source>
        <dbReference type="Proteomes" id="UP001364224"/>
    </source>
</evidence>
<keyword evidence="3" id="KW-1185">Reference proteome</keyword>
<keyword evidence="1" id="KW-1133">Transmembrane helix</keyword>